<dbReference type="RefSeq" id="WP_229973393.1">
    <property type="nucleotide sequence ID" value="NZ_CP087133.1"/>
</dbReference>
<evidence type="ECO:0000313" key="2">
    <source>
        <dbReference type="EMBL" id="MDX6187700.1"/>
    </source>
</evidence>
<accession>A0AAJ2SHZ9</accession>
<evidence type="ECO:0000313" key="4">
    <source>
        <dbReference type="Proteomes" id="UP001278738"/>
    </source>
</evidence>
<protein>
    <submittedName>
        <fullName evidence="2">Uncharacterized protein</fullName>
    </submittedName>
</protein>
<name>A0AAJ2SHZ9_9FLAO</name>
<proteinExistence type="predicted"/>
<comment type="caution">
    <text evidence="2">The sequence shown here is derived from an EMBL/GenBank/DDBJ whole genome shotgun (WGS) entry which is preliminary data.</text>
</comment>
<dbReference type="EMBL" id="JAWXVG010000002">
    <property type="protein sequence ID" value="MDX6181933.1"/>
    <property type="molecule type" value="Genomic_DNA"/>
</dbReference>
<evidence type="ECO:0000313" key="3">
    <source>
        <dbReference type="Proteomes" id="UP001270053"/>
    </source>
</evidence>
<gene>
    <name evidence="1" type="ORF">SGQ18_07170</name>
    <name evidence="2" type="ORF">SGQ44_18265</name>
</gene>
<organism evidence="2 3">
    <name type="scientific">Flavobacterium flavipigmentatum</name>
    <dbReference type="NCBI Taxonomy" id="2893884"/>
    <lineage>
        <taxon>Bacteria</taxon>
        <taxon>Pseudomonadati</taxon>
        <taxon>Bacteroidota</taxon>
        <taxon>Flavobacteriia</taxon>
        <taxon>Flavobacteriales</taxon>
        <taxon>Flavobacteriaceae</taxon>
        <taxon>Flavobacterium</taxon>
    </lineage>
</organism>
<dbReference type="Proteomes" id="UP001270053">
    <property type="component" value="Unassembled WGS sequence"/>
</dbReference>
<evidence type="ECO:0000313" key="1">
    <source>
        <dbReference type="EMBL" id="MDX6181933.1"/>
    </source>
</evidence>
<dbReference type="AlphaFoldDB" id="A0AAJ2SHZ9"/>
<dbReference type="EMBL" id="JAWXVH010000021">
    <property type="protein sequence ID" value="MDX6187700.1"/>
    <property type="molecule type" value="Genomic_DNA"/>
</dbReference>
<reference evidence="2 4" key="1">
    <citation type="submission" date="2023-11" db="EMBL/GenBank/DDBJ databases">
        <title>Unpublished Manusciprt.</title>
        <authorList>
            <person name="Saticioglu I.B."/>
            <person name="Ay H."/>
            <person name="Ajmi N."/>
            <person name="Altun S."/>
            <person name="Duman M."/>
        </authorList>
    </citation>
    <scope>NUCLEOTIDE SEQUENCE</scope>
    <source>
        <strain evidence="1 4">Fl-33</strain>
        <strain evidence="2">Fl-77</strain>
    </source>
</reference>
<sequence>MAEIKKGDLVFHRSTTEFKMVVMENTLYGSEANPKTLSGTKNPDRFFCKYYNKYTNEWEEKPFYNYELEPVS</sequence>
<dbReference type="Proteomes" id="UP001278738">
    <property type="component" value="Unassembled WGS sequence"/>
</dbReference>
<keyword evidence="4" id="KW-1185">Reference proteome</keyword>